<dbReference type="RefSeq" id="WP_253767700.1">
    <property type="nucleotide sequence ID" value="NZ_JAMTCK010000002.1"/>
</dbReference>
<organism evidence="7 8">
    <name type="scientific">Goodfellowiella coeruleoviolacea</name>
    <dbReference type="NCBI Taxonomy" id="334858"/>
    <lineage>
        <taxon>Bacteria</taxon>
        <taxon>Bacillati</taxon>
        <taxon>Actinomycetota</taxon>
        <taxon>Actinomycetes</taxon>
        <taxon>Pseudonocardiales</taxon>
        <taxon>Pseudonocardiaceae</taxon>
        <taxon>Goodfellowiella</taxon>
    </lineage>
</organism>
<comment type="similarity">
    <text evidence="5">Belongs to the L2HGDH family.</text>
</comment>
<proteinExistence type="inferred from homology"/>
<dbReference type="AlphaFoldDB" id="A0AAE3GDR2"/>
<dbReference type="Gene3D" id="3.30.9.10">
    <property type="entry name" value="D-Amino Acid Oxidase, subunit A, domain 2"/>
    <property type="match status" value="1"/>
</dbReference>
<dbReference type="Pfam" id="PF01266">
    <property type="entry name" value="DAO"/>
    <property type="match status" value="1"/>
</dbReference>
<dbReference type="PANTHER" id="PTHR43104:SF2">
    <property type="entry name" value="L-2-HYDROXYGLUTARATE DEHYDROGENASE, MITOCHONDRIAL"/>
    <property type="match status" value="1"/>
</dbReference>
<comment type="caution">
    <text evidence="7">The sequence shown here is derived from an EMBL/GenBank/DDBJ whole genome shotgun (WGS) entry which is preliminary data.</text>
</comment>
<evidence type="ECO:0000256" key="2">
    <source>
        <dbReference type="ARBA" id="ARBA00022630"/>
    </source>
</evidence>
<keyword evidence="4" id="KW-0560">Oxidoreductase</keyword>
<dbReference type="NCBIfam" id="NF008726">
    <property type="entry name" value="PRK11728.1"/>
    <property type="match status" value="1"/>
</dbReference>
<accession>A0AAE3GDR2</accession>
<evidence type="ECO:0000313" key="7">
    <source>
        <dbReference type="EMBL" id="MCP2164248.1"/>
    </source>
</evidence>
<evidence type="ECO:0000256" key="5">
    <source>
        <dbReference type="ARBA" id="ARBA00037941"/>
    </source>
</evidence>
<evidence type="ECO:0000259" key="6">
    <source>
        <dbReference type="Pfam" id="PF01266"/>
    </source>
</evidence>
<dbReference type="EMBL" id="JAMTCK010000002">
    <property type="protein sequence ID" value="MCP2164248.1"/>
    <property type="molecule type" value="Genomic_DNA"/>
</dbReference>
<dbReference type="SUPFAM" id="SSF51905">
    <property type="entry name" value="FAD/NAD(P)-binding domain"/>
    <property type="match status" value="1"/>
</dbReference>
<keyword evidence="2" id="KW-0285">Flavoprotein</keyword>
<evidence type="ECO:0000256" key="4">
    <source>
        <dbReference type="ARBA" id="ARBA00023002"/>
    </source>
</evidence>
<dbReference type="Gene3D" id="3.50.50.60">
    <property type="entry name" value="FAD/NAD(P)-binding domain"/>
    <property type="match status" value="1"/>
</dbReference>
<protein>
    <submittedName>
        <fullName evidence="7">L-2-hydroxyglutarate oxidase</fullName>
    </submittedName>
</protein>
<dbReference type="Proteomes" id="UP001206128">
    <property type="component" value="Unassembled WGS sequence"/>
</dbReference>
<sequence length="401" mass="43030">MPAVDVVVVGAGIVGLATARAVLRAAPGTSVLVLEAEARWAAHQSGHNSNVIHSGLYYAPGSHKARMARAGAERMIRFCAEHAVPVRRTGKLVVATSPAQLPRLDALVARGTANGVTVRRISQAELAEREPHVRAVAAAHVAETAVTDYARVCAALVAEITELGGAVRTSAPVHRIDITDTEVVLGLPQGRERAGALVNCAGLHSDRVARLSGIRPPVRIVPFRGEYAALRPHRSALVRGPVYPVPDPDLPFLGIHLTPLLDGTVHIGPNAVPAFARHGYRWRDVEPRLLAELARDPAVRGLARRYWRYGLAEFARSAIWPLFVRDVRAMLPDVRGADLVRHGSGVRAQAVDDSGRLVDDFVITRARRAVHVLNAPSPAATASLVIGERVASDVLDELRRS</sequence>
<dbReference type="PANTHER" id="PTHR43104">
    <property type="entry name" value="L-2-HYDROXYGLUTARATE DEHYDROGENASE, MITOCHONDRIAL"/>
    <property type="match status" value="1"/>
</dbReference>
<dbReference type="GO" id="GO:0047545">
    <property type="term" value="F:(S)-2-hydroxyglutarate dehydrogenase activity"/>
    <property type="evidence" value="ECO:0007669"/>
    <property type="project" value="TreeGrafter"/>
</dbReference>
<name>A0AAE3GDR2_9PSEU</name>
<evidence type="ECO:0000256" key="1">
    <source>
        <dbReference type="ARBA" id="ARBA00001974"/>
    </source>
</evidence>
<comment type="cofactor">
    <cofactor evidence="1">
        <name>FAD</name>
        <dbReference type="ChEBI" id="CHEBI:57692"/>
    </cofactor>
</comment>
<evidence type="ECO:0000256" key="3">
    <source>
        <dbReference type="ARBA" id="ARBA00022827"/>
    </source>
</evidence>
<dbReference type="GO" id="GO:0005737">
    <property type="term" value="C:cytoplasm"/>
    <property type="evidence" value="ECO:0007669"/>
    <property type="project" value="TreeGrafter"/>
</dbReference>
<feature type="domain" description="FAD dependent oxidoreductase" evidence="6">
    <location>
        <begin position="5"/>
        <end position="391"/>
    </location>
</feature>
<evidence type="ECO:0000313" key="8">
    <source>
        <dbReference type="Proteomes" id="UP001206128"/>
    </source>
</evidence>
<keyword evidence="8" id="KW-1185">Reference proteome</keyword>
<keyword evidence="3" id="KW-0274">FAD</keyword>
<dbReference type="InterPro" id="IPR006076">
    <property type="entry name" value="FAD-dep_OxRdtase"/>
</dbReference>
<reference evidence="7" key="1">
    <citation type="submission" date="2022-06" db="EMBL/GenBank/DDBJ databases">
        <title>Genomic Encyclopedia of Archaeal and Bacterial Type Strains, Phase II (KMG-II): from individual species to whole genera.</title>
        <authorList>
            <person name="Goeker M."/>
        </authorList>
    </citation>
    <scope>NUCLEOTIDE SEQUENCE</scope>
    <source>
        <strain evidence="7">DSM 43935</strain>
    </source>
</reference>
<dbReference type="InterPro" id="IPR036188">
    <property type="entry name" value="FAD/NAD-bd_sf"/>
</dbReference>
<gene>
    <name evidence="7" type="ORF">LX83_001088</name>
</gene>